<organism evidence="3 4">
    <name type="scientific">Pseudooceanicola sediminis</name>
    <dbReference type="NCBI Taxonomy" id="2211117"/>
    <lineage>
        <taxon>Bacteria</taxon>
        <taxon>Pseudomonadati</taxon>
        <taxon>Pseudomonadota</taxon>
        <taxon>Alphaproteobacteria</taxon>
        <taxon>Rhodobacterales</taxon>
        <taxon>Paracoccaceae</taxon>
        <taxon>Pseudooceanicola</taxon>
    </lineage>
</organism>
<keyword evidence="2" id="KW-0472">Membrane</keyword>
<feature type="compositionally biased region" description="Polar residues" evidence="1">
    <location>
        <begin position="17"/>
        <end position="27"/>
    </location>
</feature>
<accession>A0A399J1F8</accession>
<evidence type="ECO:0000256" key="1">
    <source>
        <dbReference type="SAM" id="MobiDB-lite"/>
    </source>
</evidence>
<feature type="region of interest" description="Disordered" evidence="1">
    <location>
        <begin position="1"/>
        <end position="29"/>
    </location>
</feature>
<comment type="caution">
    <text evidence="3">The sequence shown here is derived from an EMBL/GenBank/DDBJ whole genome shotgun (WGS) entry which is preliminary data.</text>
</comment>
<protein>
    <submittedName>
        <fullName evidence="3">Periplasmic heavy metal sensor</fullName>
    </submittedName>
</protein>
<sequence length="185" mass="20779">MSSNLRRPKGRAMSDPTPDTATGSTQAPMRKRGSIAVRVLLFVSLAANLAVAGIVVGAFLKHPPMEGPPRADRIGGIFSYALTHEDRREIGREMMREIRANRPERGAVKAEFQRILTALRSDPYDSTALRASLQNQLQEAMRRQDIGQKLLVERISQMSRKERMAFADRLEEAVNRPPRDKKSDK</sequence>
<proteinExistence type="predicted"/>
<evidence type="ECO:0000256" key="2">
    <source>
        <dbReference type="SAM" id="Phobius"/>
    </source>
</evidence>
<reference evidence="3 4" key="1">
    <citation type="submission" date="2018-08" db="EMBL/GenBank/DDBJ databases">
        <title>Pseudooceanicola sediminis CY03 in the family Rhodobacteracea.</title>
        <authorList>
            <person name="Zhang Y.-J."/>
        </authorList>
    </citation>
    <scope>NUCLEOTIDE SEQUENCE [LARGE SCALE GENOMIC DNA]</scope>
    <source>
        <strain evidence="3 4">CY03</strain>
    </source>
</reference>
<keyword evidence="2" id="KW-0812">Transmembrane</keyword>
<dbReference type="Proteomes" id="UP000265848">
    <property type="component" value="Unassembled WGS sequence"/>
</dbReference>
<keyword evidence="4" id="KW-1185">Reference proteome</keyword>
<feature type="transmembrane region" description="Helical" evidence="2">
    <location>
        <begin position="39"/>
        <end position="60"/>
    </location>
</feature>
<dbReference type="AlphaFoldDB" id="A0A399J1F8"/>
<dbReference type="InterPro" id="IPR025961">
    <property type="entry name" value="Metal_resist"/>
</dbReference>
<feature type="compositionally biased region" description="Basic residues" evidence="1">
    <location>
        <begin position="1"/>
        <end position="10"/>
    </location>
</feature>
<dbReference type="Pfam" id="PF13801">
    <property type="entry name" value="Metal_resist"/>
    <property type="match status" value="1"/>
</dbReference>
<evidence type="ECO:0000313" key="3">
    <source>
        <dbReference type="EMBL" id="RII39238.1"/>
    </source>
</evidence>
<keyword evidence="2" id="KW-1133">Transmembrane helix</keyword>
<name>A0A399J1F8_9RHOB</name>
<dbReference type="EMBL" id="QWJJ01000006">
    <property type="protein sequence ID" value="RII39238.1"/>
    <property type="molecule type" value="Genomic_DNA"/>
</dbReference>
<evidence type="ECO:0000313" key="4">
    <source>
        <dbReference type="Proteomes" id="UP000265848"/>
    </source>
</evidence>
<gene>
    <name evidence="3" type="ORF">DL237_08820</name>
</gene>